<evidence type="ECO:0000259" key="6">
    <source>
        <dbReference type="Pfam" id="PF01490"/>
    </source>
</evidence>
<dbReference type="Pfam" id="PF01490">
    <property type="entry name" value="Aa_trans"/>
    <property type="match status" value="1"/>
</dbReference>
<keyword evidence="2 5" id="KW-0812">Transmembrane</keyword>
<proteinExistence type="predicted"/>
<comment type="subcellular location">
    <subcellularLocation>
        <location evidence="1">Membrane</location>
        <topology evidence="1">Multi-pass membrane protein</topology>
    </subcellularLocation>
</comment>
<sequence>MSYFDLEDAKAAFNLFCCVYGIGTLGMPGNFARAGPLWGSLALAFMGFANVYASVVCSKVMLLAPSHVHTFADVGDWALGRTGRILVILSQMGVCLFVPCAFLVLGGTLLDTVVPDAFTPRNWTIIMAITLLPITLVPTLKEGAGAALAGCIGTILADFIALGVLVYYMSPFATVELIPSPEITFDSIASTFGNLSLAYGAAIVIPDLQRQHSNPRHMPRVVFATLLLVSVLFCAIAITGYTMVGCQIPGNLLFAVSGTLLGFKSPRGPVVLAFMAMQLHITIGFNVLLHPSFYYAERYLLGVHQSTEHNRLPDTDVDESTITTASTADECEEGNDTREYPQQVSLVANDEETSSQEKVTINQVEENPRFLACSLVRIAIVIALTIVSVILHDHFHELVDLIGASSVSMSCIILPILSYLAVFAGSIPWYERLYCYIVITICAILSIYVTFKSARAMLQPVNSDITFPFCPAKYQHFVYTNFTHYTKL</sequence>
<dbReference type="OrthoDB" id="40134at2759"/>
<dbReference type="STRING" id="74557.A0A1V9ZYR2"/>
<feature type="transmembrane region" description="Helical" evidence="5">
    <location>
        <begin position="433"/>
        <end position="451"/>
    </location>
</feature>
<feature type="transmembrane region" description="Helical" evidence="5">
    <location>
        <begin position="221"/>
        <end position="244"/>
    </location>
</feature>
<keyword evidence="3 5" id="KW-1133">Transmembrane helix</keyword>
<evidence type="ECO:0000256" key="5">
    <source>
        <dbReference type="SAM" id="Phobius"/>
    </source>
</evidence>
<evidence type="ECO:0000256" key="3">
    <source>
        <dbReference type="ARBA" id="ARBA00022989"/>
    </source>
</evidence>
<feature type="domain" description="Amino acid transporter transmembrane" evidence="6">
    <location>
        <begin position="10"/>
        <end position="451"/>
    </location>
</feature>
<dbReference type="Proteomes" id="UP000243217">
    <property type="component" value="Unassembled WGS sequence"/>
</dbReference>
<feature type="transmembrane region" description="Helical" evidence="5">
    <location>
        <begin position="270"/>
        <end position="289"/>
    </location>
</feature>
<dbReference type="EMBL" id="JNBS01000995">
    <property type="protein sequence ID" value="OQS03109.1"/>
    <property type="molecule type" value="Genomic_DNA"/>
</dbReference>
<evidence type="ECO:0000256" key="2">
    <source>
        <dbReference type="ARBA" id="ARBA00022692"/>
    </source>
</evidence>
<dbReference type="PANTHER" id="PTHR22950">
    <property type="entry name" value="AMINO ACID TRANSPORTER"/>
    <property type="match status" value="1"/>
</dbReference>
<dbReference type="InterPro" id="IPR013057">
    <property type="entry name" value="AA_transpt_TM"/>
</dbReference>
<dbReference type="PANTHER" id="PTHR22950:SF349">
    <property type="entry name" value="AMINO ACID TRANSPORTER TRANSMEMBRANE DOMAIN-CONTAINING PROTEIN"/>
    <property type="match status" value="1"/>
</dbReference>
<evidence type="ECO:0000256" key="1">
    <source>
        <dbReference type="ARBA" id="ARBA00004141"/>
    </source>
</evidence>
<feature type="transmembrane region" description="Helical" evidence="5">
    <location>
        <begin position="85"/>
        <end position="110"/>
    </location>
</feature>
<evidence type="ECO:0000313" key="8">
    <source>
        <dbReference type="Proteomes" id="UP000243217"/>
    </source>
</evidence>
<protein>
    <submittedName>
        <fullName evidence="7">Amino Acid/Auxin Permease (AAAP) Family</fullName>
    </submittedName>
</protein>
<dbReference type="GO" id="GO:0015179">
    <property type="term" value="F:L-amino acid transmembrane transporter activity"/>
    <property type="evidence" value="ECO:0007669"/>
    <property type="project" value="TreeGrafter"/>
</dbReference>
<evidence type="ECO:0000313" key="7">
    <source>
        <dbReference type="EMBL" id="OQS03109.1"/>
    </source>
</evidence>
<dbReference type="GO" id="GO:0005774">
    <property type="term" value="C:vacuolar membrane"/>
    <property type="evidence" value="ECO:0007669"/>
    <property type="project" value="TreeGrafter"/>
</dbReference>
<organism evidence="7 8">
    <name type="scientific">Thraustotheca clavata</name>
    <dbReference type="NCBI Taxonomy" id="74557"/>
    <lineage>
        <taxon>Eukaryota</taxon>
        <taxon>Sar</taxon>
        <taxon>Stramenopiles</taxon>
        <taxon>Oomycota</taxon>
        <taxon>Saprolegniomycetes</taxon>
        <taxon>Saprolegniales</taxon>
        <taxon>Achlyaceae</taxon>
        <taxon>Thraustotheca</taxon>
    </lineage>
</organism>
<accession>A0A1V9ZYR2</accession>
<gene>
    <name evidence="7" type="ORF">THRCLA_04584</name>
</gene>
<feature type="transmembrane region" description="Helical" evidence="5">
    <location>
        <begin position="122"/>
        <end position="140"/>
    </location>
</feature>
<dbReference type="AlphaFoldDB" id="A0A1V9ZYR2"/>
<comment type="caution">
    <text evidence="7">The sequence shown here is derived from an EMBL/GenBank/DDBJ whole genome shotgun (WGS) entry which is preliminary data.</text>
</comment>
<reference evidence="7 8" key="1">
    <citation type="journal article" date="2014" name="Genome Biol. Evol.">
        <title>The secreted proteins of Achlya hypogyna and Thraustotheca clavata identify the ancestral oomycete secretome and reveal gene acquisitions by horizontal gene transfer.</title>
        <authorList>
            <person name="Misner I."/>
            <person name="Blouin N."/>
            <person name="Leonard G."/>
            <person name="Richards T.A."/>
            <person name="Lane C.E."/>
        </authorList>
    </citation>
    <scope>NUCLEOTIDE SEQUENCE [LARGE SCALE GENOMIC DNA]</scope>
    <source>
        <strain evidence="7 8">ATCC 34112</strain>
    </source>
</reference>
<feature type="transmembrane region" description="Helical" evidence="5">
    <location>
        <begin position="188"/>
        <end position="209"/>
    </location>
</feature>
<keyword evidence="4 5" id="KW-0472">Membrane</keyword>
<feature type="transmembrane region" description="Helical" evidence="5">
    <location>
        <begin position="12"/>
        <end position="31"/>
    </location>
</feature>
<feature type="transmembrane region" description="Helical" evidence="5">
    <location>
        <begin position="37"/>
        <end position="64"/>
    </location>
</feature>
<keyword evidence="8" id="KW-1185">Reference proteome</keyword>
<feature type="transmembrane region" description="Helical" evidence="5">
    <location>
        <begin position="398"/>
        <end position="421"/>
    </location>
</feature>
<feature type="transmembrane region" description="Helical" evidence="5">
    <location>
        <begin position="147"/>
        <end position="168"/>
    </location>
</feature>
<name>A0A1V9ZYR2_9STRA</name>
<evidence type="ECO:0000256" key="4">
    <source>
        <dbReference type="ARBA" id="ARBA00023136"/>
    </source>
</evidence>
<feature type="transmembrane region" description="Helical" evidence="5">
    <location>
        <begin position="370"/>
        <end position="392"/>
    </location>
</feature>